<gene>
    <name evidence="2" type="ORF">ILUMI_04931</name>
</gene>
<evidence type="ECO:0000313" key="3">
    <source>
        <dbReference type="Proteomes" id="UP000801492"/>
    </source>
</evidence>
<proteinExistence type="predicted"/>
<evidence type="ECO:0000313" key="2">
    <source>
        <dbReference type="EMBL" id="KAF2901264.1"/>
    </source>
</evidence>
<accession>A0A8K0DBJ4</accession>
<dbReference type="EMBL" id="VTPC01001753">
    <property type="protein sequence ID" value="KAF2901264.1"/>
    <property type="molecule type" value="Genomic_DNA"/>
</dbReference>
<dbReference type="Proteomes" id="UP000801492">
    <property type="component" value="Unassembled WGS sequence"/>
</dbReference>
<reference evidence="2" key="1">
    <citation type="submission" date="2019-08" db="EMBL/GenBank/DDBJ databases">
        <title>The genome of the North American firefly Photinus pyralis.</title>
        <authorList>
            <consortium name="Photinus pyralis genome working group"/>
            <person name="Fallon T.R."/>
            <person name="Sander Lower S.E."/>
            <person name="Weng J.-K."/>
        </authorList>
    </citation>
    <scope>NUCLEOTIDE SEQUENCE</scope>
    <source>
        <strain evidence="2">TRF0915ILg1</strain>
        <tissue evidence="2">Whole body</tissue>
    </source>
</reference>
<name>A0A8K0DBJ4_IGNLU</name>
<sequence>MLLIRIIAILIICYFIECGIIHNQDDDVEKKSVHHKVKHFVHRRCKLRGHSTRLEEIDRLAEEAKVCFEKPLPHHYTADTVEELREICFEKRKEVIKCFERFDNLSTPCFPPEEAYIPAFVTEAYEGYSQYLCQHIDVLTFSGMLQTNLIKCLNKFMRHKEYNPQYVCYDNATFVNHTDGTIITKEDLCKDFDLIYDCYEHQFKEHCPEAPKAWEFQSGLLNGMRAPCRKDNTEE</sequence>
<keyword evidence="1" id="KW-0732">Signal</keyword>
<organism evidence="2 3">
    <name type="scientific">Ignelater luminosus</name>
    <name type="common">Cucubano</name>
    <name type="synonym">Pyrophorus luminosus</name>
    <dbReference type="NCBI Taxonomy" id="2038154"/>
    <lineage>
        <taxon>Eukaryota</taxon>
        <taxon>Metazoa</taxon>
        <taxon>Ecdysozoa</taxon>
        <taxon>Arthropoda</taxon>
        <taxon>Hexapoda</taxon>
        <taxon>Insecta</taxon>
        <taxon>Pterygota</taxon>
        <taxon>Neoptera</taxon>
        <taxon>Endopterygota</taxon>
        <taxon>Coleoptera</taxon>
        <taxon>Polyphaga</taxon>
        <taxon>Elateriformia</taxon>
        <taxon>Elateroidea</taxon>
        <taxon>Elateridae</taxon>
        <taxon>Agrypninae</taxon>
        <taxon>Pyrophorini</taxon>
        <taxon>Ignelater</taxon>
    </lineage>
</organism>
<comment type="caution">
    <text evidence="2">The sequence shown here is derived from an EMBL/GenBank/DDBJ whole genome shotgun (WGS) entry which is preliminary data.</text>
</comment>
<dbReference type="OrthoDB" id="6684625at2759"/>
<protein>
    <submittedName>
        <fullName evidence="2">Uncharacterized protein</fullName>
    </submittedName>
</protein>
<feature type="signal peptide" evidence="1">
    <location>
        <begin position="1"/>
        <end position="18"/>
    </location>
</feature>
<evidence type="ECO:0000256" key="1">
    <source>
        <dbReference type="SAM" id="SignalP"/>
    </source>
</evidence>
<feature type="chain" id="PRO_5035458658" evidence="1">
    <location>
        <begin position="19"/>
        <end position="235"/>
    </location>
</feature>
<dbReference type="AlphaFoldDB" id="A0A8K0DBJ4"/>
<keyword evidence="3" id="KW-1185">Reference proteome</keyword>